<organism evidence="6 7">
    <name type="scientific">Halalkalibacillus sediminis</name>
    <dbReference type="NCBI Taxonomy" id="2018042"/>
    <lineage>
        <taxon>Bacteria</taxon>
        <taxon>Bacillati</taxon>
        <taxon>Bacillota</taxon>
        <taxon>Bacilli</taxon>
        <taxon>Bacillales</taxon>
        <taxon>Bacillaceae</taxon>
        <taxon>Halalkalibacillus</taxon>
    </lineage>
</organism>
<evidence type="ECO:0000313" key="6">
    <source>
        <dbReference type="EMBL" id="PKR78319.1"/>
    </source>
</evidence>
<keyword evidence="1 5" id="KW-1003">Cell membrane</keyword>
<proteinExistence type="inferred from homology"/>
<keyword evidence="7" id="KW-1185">Reference proteome</keyword>
<keyword evidence="2 5" id="KW-0812">Transmembrane</keyword>
<feature type="transmembrane region" description="Helical" evidence="5">
    <location>
        <begin position="37"/>
        <end position="58"/>
    </location>
</feature>
<dbReference type="InterPro" id="IPR010899">
    <property type="entry name" value="UPF0344"/>
</dbReference>
<dbReference type="Proteomes" id="UP000243524">
    <property type="component" value="Unassembled WGS sequence"/>
</dbReference>
<dbReference type="Pfam" id="PF07457">
    <property type="entry name" value="DUF1516"/>
    <property type="match status" value="1"/>
</dbReference>
<feature type="transmembrane region" description="Helical" evidence="5">
    <location>
        <begin position="101"/>
        <end position="121"/>
    </location>
</feature>
<evidence type="ECO:0000256" key="2">
    <source>
        <dbReference type="ARBA" id="ARBA00022692"/>
    </source>
</evidence>
<name>A0A2I0QVK3_9BACI</name>
<comment type="subcellular location">
    <subcellularLocation>
        <location evidence="5">Cell membrane</location>
        <topology evidence="5">Multi-pass membrane protein</topology>
    </subcellularLocation>
</comment>
<evidence type="ECO:0000256" key="5">
    <source>
        <dbReference type="HAMAP-Rule" id="MF_01536"/>
    </source>
</evidence>
<dbReference type="GO" id="GO:0005886">
    <property type="term" value="C:plasma membrane"/>
    <property type="evidence" value="ECO:0007669"/>
    <property type="project" value="UniProtKB-SubCell"/>
</dbReference>
<feature type="transmembrane region" description="Helical" evidence="5">
    <location>
        <begin position="6"/>
        <end position="25"/>
    </location>
</feature>
<keyword evidence="4 5" id="KW-0472">Membrane</keyword>
<accession>A0A2I0QVK3</accession>
<evidence type="ECO:0000256" key="3">
    <source>
        <dbReference type="ARBA" id="ARBA00022989"/>
    </source>
</evidence>
<reference evidence="6 7" key="1">
    <citation type="submission" date="2017-06" db="EMBL/GenBank/DDBJ databases">
        <title>the draft geome sequence of Illustriluteabacillus marina B3227.</title>
        <authorList>
            <person name="He R.-H."/>
            <person name="Du Z.-J."/>
        </authorList>
    </citation>
    <scope>NUCLEOTIDE SEQUENCE [LARGE SCALE GENOMIC DNA]</scope>
    <source>
        <strain evidence="6 7">B3227</strain>
    </source>
</reference>
<comment type="similarity">
    <text evidence="5">Belongs to the UPF0344 family.</text>
</comment>
<dbReference type="HAMAP" id="MF_01536">
    <property type="entry name" value="UPF0344"/>
    <property type="match status" value="1"/>
</dbReference>
<dbReference type="OrthoDB" id="2365314at2"/>
<dbReference type="AlphaFoldDB" id="A0A2I0QVK3"/>
<feature type="transmembrane region" description="Helical" evidence="5">
    <location>
        <begin position="70"/>
        <end position="89"/>
    </location>
</feature>
<dbReference type="EMBL" id="PJNH01000001">
    <property type="protein sequence ID" value="PKR78319.1"/>
    <property type="molecule type" value="Genomic_DNA"/>
</dbReference>
<protein>
    <recommendedName>
        <fullName evidence="5">UPF0344 protein CEY16_00745</fullName>
    </recommendedName>
</protein>
<dbReference type="RefSeq" id="WP_101330063.1">
    <property type="nucleotide sequence ID" value="NZ_PJNH01000001.1"/>
</dbReference>
<keyword evidence="3 5" id="KW-1133">Transmembrane helix</keyword>
<evidence type="ECO:0000256" key="1">
    <source>
        <dbReference type="ARBA" id="ARBA00022475"/>
    </source>
</evidence>
<sequence length="125" mass="13965">MTHLHITTWAIAIILFVVVVMMLRKGVNSKAAKINHMVLRVFYILIVLTGADLYFRYYSDLSSNFFVAESIVKVIAGIWVIAAMEMVAVKLKKGKPAFSAWLQFAFALILTVALGFGRLPYGILP</sequence>
<evidence type="ECO:0000256" key="4">
    <source>
        <dbReference type="ARBA" id="ARBA00023136"/>
    </source>
</evidence>
<comment type="caution">
    <text evidence="6">The sequence shown here is derived from an EMBL/GenBank/DDBJ whole genome shotgun (WGS) entry which is preliminary data.</text>
</comment>
<evidence type="ECO:0000313" key="7">
    <source>
        <dbReference type="Proteomes" id="UP000243524"/>
    </source>
</evidence>
<gene>
    <name evidence="6" type="ORF">CEY16_00745</name>
</gene>